<dbReference type="EMBL" id="JBGUBD010000004">
    <property type="protein sequence ID" value="MFA9478173.1"/>
    <property type="molecule type" value="Genomic_DNA"/>
</dbReference>
<dbReference type="Gene3D" id="3.10.129.10">
    <property type="entry name" value="Hotdog Thioesterase"/>
    <property type="match status" value="1"/>
</dbReference>
<sequence>MSTSHVTTSQPTRSNADSLDVQEPNSTTAAPESADHPAPEPDDANTPPQTARRASRDEEQPTHGFWARFAHRLEARISALSTRNNFWHRICSWIWLPLAYRSGIKFAAGDESTFSAILPFRKFNKNWYNAMAGGALLGNAEVAGGMYVFKKCGTDYTVVCKHLEYTFRRPCHGPAVYRVEPRENIEEFVATGDEFNITVDMTIVQMVRKPDERERRVGHCTATFHVTPKTRHRLRKFKKQQREAAARRA</sequence>
<organism evidence="3 4">
    <name type="scientific">Natronomicrosphaera hydrolytica</name>
    <dbReference type="NCBI Taxonomy" id="3242702"/>
    <lineage>
        <taxon>Bacteria</taxon>
        <taxon>Pseudomonadati</taxon>
        <taxon>Planctomycetota</taxon>
        <taxon>Phycisphaerae</taxon>
        <taxon>Phycisphaerales</taxon>
        <taxon>Phycisphaeraceae</taxon>
        <taxon>Natronomicrosphaera</taxon>
    </lineage>
</organism>
<evidence type="ECO:0000259" key="2">
    <source>
        <dbReference type="Pfam" id="PF03061"/>
    </source>
</evidence>
<gene>
    <name evidence="3" type="ORF">ACERK3_07675</name>
</gene>
<name>A0ABV4U5G8_9BACT</name>
<accession>A0ABV4U5G8</accession>
<dbReference type="InterPro" id="IPR029069">
    <property type="entry name" value="HotDog_dom_sf"/>
</dbReference>
<feature type="compositionally biased region" description="Polar residues" evidence="1">
    <location>
        <begin position="1"/>
        <end position="30"/>
    </location>
</feature>
<feature type="domain" description="Thioesterase" evidence="2">
    <location>
        <begin position="130"/>
        <end position="180"/>
    </location>
</feature>
<protein>
    <submittedName>
        <fullName evidence="3">PaaI family thioesterase</fullName>
        <ecNumber evidence="3">3.1.2.-</ecNumber>
    </submittedName>
</protein>
<dbReference type="InterPro" id="IPR006683">
    <property type="entry name" value="Thioestr_dom"/>
</dbReference>
<proteinExistence type="predicted"/>
<dbReference type="Pfam" id="PF03061">
    <property type="entry name" value="4HBT"/>
    <property type="match status" value="1"/>
</dbReference>
<dbReference type="SUPFAM" id="SSF54637">
    <property type="entry name" value="Thioesterase/thiol ester dehydrase-isomerase"/>
    <property type="match status" value="1"/>
</dbReference>
<dbReference type="RefSeq" id="WP_425345099.1">
    <property type="nucleotide sequence ID" value="NZ_JBGUBD010000004.1"/>
</dbReference>
<keyword evidence="3" id="KW-0378">Hydrolase</keyword>
<dbReference type="GO" id="GO:0016787">
    <property type="term" value="F:hydrolase activity"/>
    <property type="evidence" value="ECO:0007669"/>
    <property type="project" value="UniProtKB-KW"/>
</dbReference>
<feature type="region of interest" description="Disordered" evidence="1">
    <location>
        <begin position="1"/>
        <end position="61"/>
    </location>
</feature>
<evidence type="ECO:0000313" key="3">
    <source>
        <dbReference type="EMBL" id="MFA9478173.1"/>
    </source>
</evidence>
<evidence type="ECO:0000313" key="4">
    <source>
        <dbReference type="Proteomes" id="UP001575105"/>
    </source>
</evidence>
<evidence type="ECO:0000256" key="1">
    <source>
        <dbReference type="SAM" id="MobiDB-lite"/>
    </source>
</evidence>
<dbReference type="Proteomes" id="UP001575105">
    <property type="component" value="Unassembled WGS sequence"/>
</dbReference>
<dbReference type="EC" id="3.1.2.-" evidence="3"/>
<reference evidence="3 4" key="1">
    <citation type="submission" date="2024-08" db="EMBL/GenBank/DDBJ databases">
        <title>Whole-genome sequencing of halo(alkali)philic microorganisms from hypersaline lakes.</title>
        <authorList>
            <person name="Sorokin D.Y."/>
            <person name="Merkel A.Y."/>
            <person name="Messina E."/>
            <person name="Yakimov M."/>
        </authorList>
    </citation>
    <scope>NUCLEOTIDE SEQUENCE [LARGE SCALE GENOMIC DNA]</scope>
    <source>
        <strain evidence="3 4">AB-hyl4</strain>
    </source>
</reference>
<keyword evidence="4" id="KW-1185">Reference proteome</keyword>
<comment type="caution">
    <text evidence="3">The sequence shown here is derived from an EMBL/GenBank/DDBJ whole genome shotgun (WGS) entry which is preliminary data.</text>
</comment>